<feature type="region of interest" description="Disordered" evidence="1">
    <location>
        <begin position="55"/>
        <end position="74"/>
    </location>
</feature>
<keyword evidence="3" id="KW-1185">Reference proteome</keyword>
<evidence type="ECO:0000256" key="1">
    <source>
        <dbReference type="SAM" id="MobiDB-lite"/>
    </source>
</evidence>
<proteinExistence type="predicted"/>
<name>A0A4C1YB82_EUMVA</name>
<dbReference type="AlphaFoldDB" id="A0A4C1YB82"/>
<comment type="caution">
    <text evidence="2">The sequence shown here is derived from an EMBL/GenBank/DDBJ whole genome shotgun (WGS) entry which is preliminary data.</text>
</comment>
<organism evidence="2 3">
    <name type="scientific">Eumeta variegata</name>
    <name type="common">Bagworm moth</name>
    <name type="synonym">Eumeta japonica</name>
    <dbReference type="NCBI Taxonomy" id="151549"/>
    <lineage>
        <taxon>Eukaryota</taxon>
        <taxon>Metazoa</taxon>
        <taxon>Ecdysozoa</taxon>
        <taxon>Arthropoda</taxon>
        <taxon>Hexapoda</taxon>
        <taxon>Insecta</taxon>
        <taxon>Pterygota</taxon>
        <taxon>Neoptera</taxon>
        <taxon>Endopterygota</taxon>
        <taxon>Lepidoptera</taxon>
        <taxon>Glossata</taxon>
        <taxon>Ditrysia</taxon>
        <taxon>Tineoidea</taxon>
        <taxon>Psychidae</taxon>
        <taxon>Oiketicinae</taxon>
        <taxon>Eumeta</taxon>
    </lineage>
</organism>
<reference evidence="2 3" key="1">
    <citation type="journal article" date="2019" name="Commun. Biol.">
        <title>The bagworm genome reveals a unique fibroin gene that provides high tensile strength.</title>
        <authorList>
            <person name="Kono N."/>
            <person name="Nakamura H."/>
            <person name="Ohtoshi R."/>
            <person name="Tomita M."/>
            <person name="Numata K."/>
            <person name="Arakawa K."/>
        </authorList>
    </citation>
    <scope>NUCLEOTIDE SEQUENCE [LARGE SCALE GENOMIC DNA]</scope>
</reference>
<feature type="region of interest" description="Disordered" evidence="1">
    <location>
        <begin position="1"/>
        <end position="24"/>
    </location>
</feature>
<evidence type="ECO:0000313" key="3">
    <source>
        <dbReference type="Proteomes" id="UP000299102"/>
    </source>
</evidence>
<evidence type="ECO:0000313" key="2">
    <source>
        <dbReference type="EMBL" id="GBP73336.1"/>
    </source>
</evidence>
<gene>
    <name evidence="2" type="ORF">EVAR_53131_1</name>
</gene>
<accession>A0A4C1YB82</accession>
<sequence length="87" mass="9669">MRPPRTRSVNSEPHLTNLAAAENGRARPVQYHTLAEYAREVADSAVVFRPVSESSYGSLPIHHPTPTPSTIPPSDILFLPKRLAKLW</sequence>
<dbReference type="Proteomes" id="UP000299102">
    <property type="component" value="Unassembled WGS sequence"/>
</dbReference>
<protein>
    <submittedName>
        <fullName evidence="2">Uncharacterized protein</fullName>
    </submittedName>
</protein>
<dbReference type="EMBL" id="BGZK01001170">
    <property type="protein sequence ID" value="GBP73336.1"/>
    <property type="molecule type" value="Genomic_DNA"/>
</dbReference>